<reference evidence="3" key="1">
    <citation type="journal article" date="2019" name="Sci. Rep.">
        <title>Draft genome of Tanacetum cinerariifolium, the natural source of mosquito coil.</title>
        <authorList>
            <person name="Yamashiro T."/>
            <person name="Shiraishi A."/>
            <person name="Satake H."/>
            <person name="Nakayama K."/>
        </authorList>
    </citation>
    <scope>NUCLEOTIDE SEQUENCE</scope>
</reference>
<organism evidence="3">
    <name type="scientific">Tanacetum cinerariifolium</name>
    <name type="common">Dalmatian daisy</name>
    <name type="synonym">Chrysanthemum cinerariifolium</name>
    <dbReference type="NCBI Taxonomy" id="118510"/>
    <lineage>
        <taxon>Eukaryota</taxon>
        <taxon>Viridiplantae</taxon>
        <taxon>Streptophyta</taxon>
        <taxon>Embryophyta</taxon>
        <taxon>Tracheophyta</taxon>
        <taxon>Spermatophyta</taxon>
        <taxon>Magnoliopsida</taxon>
        <taxon>eudicotyledons</taxon>
        <taxon>Gunneridae</taxon>
        <taxon>Pentapetalae</taxon>
        <taxon>asterids</taxon>
        <taxon>campanulids</taxon>
        <taxon>Asterales</taxon>
        <taxon>Asteraceae</taxon>
        <taxon>Asteroideae</taxon>
        <taxon>Anthemideae</taxon>
        <taxon>Anthemidinae</taxon>
        <taxon>Tanacetum</taxon>
    </lineage>
</organism>
<dbReference type="GO" id="GO:0003676">
    <property type="term" value="F:nucleic acid binding"/>
    <property type="evidence" value="ECO:0007669"/>
    <property type="project" value="InterPro"/>
</dbReference>
<sequence>MVPGSYKGFQKLDTYQSSSSQNTQNIAFVSSNNIDSTNESVNVALSISTTSSKAKVSTLPNVDSLSDVVICSFFASQSNSPQLDNEDLKQMKTNDLEEMDLKWQMAMLIMRARRFLKRTRRNLDANGTDTIGFDMSKVECYNCHRRGHFTRECRSPRDNRNKETTRRTILVEVAPSNALVSQCDAVGSYDWSFQDDKEPTNYALLAYASSGSSSYSGSENMRDWISDSDSEDESKIDAMRVNHQNSVRMTHPYSNRNVVPTAVLTRSRLVALNAARPVPTVVTQSTVKSKWLVNHVVNKPHTPIKRLINQRTATKNSNFNKKVTTVKVHKVNVVQGKKGNAEKASAYWVWKPKCKVLDHVSRLISASMTLKNFDYTDALGRSKSGEENNMYNVDLKNVVPLGDLTCFFAKVTLDESNLWHRRLGHMNFKTMNKLVKGNLVRGLPSKFFENNHTCVACQKGKQHKASWSGPKWLFDINTLTISMNYQPVVTGNQPMTMPVSKKILIHVKLGRKLVTWGVGGVCRYYSDGIRYTGECCGVMGSLGGKCS</sequence>
<comment type="caution">
    <text evidence="3">The sequence shown here is derived from an EMBL/GenBank/DDBJ whole genome shotgun (WGS) entry which is preliminary data.</text>
</comment>
<proteinExistence type="predicted"/>
<dbReference type="EMBL" id="BKCJ010004847">
    <property type="protein sequence ID" value="GEU63448.1"/>
    <property type="molecule type" value="Genomic_DNA"/>
</dbReference>
<accession>A0A6L2LP36</accession>
<name>A0A6L2LP36_TANCI</name>
<dbReference type="InterPro" id="IPR036875">
    <property type="entry name" value="Znf_CCHC_sf"/>
</dbReference>
<evidence type="ECO:0000313" key="3">
    <source>
        <dbReference type="EMBL" id="GEU63448.1"/>
    </source>
</evidence>
<evidence type="ECO:0000259" key="2">
    <source>
        <dbReference type="PROSITE" id="PS50158"/>
    </source>
</evidence>
<evidence type="ECO:0000256" key="1">
    <source>
        <dbReference type="PROSITE-ProRule" id="PRU00047"/>
    </source>
</evidence>
<protein>
    <submittedName>
        <fullName evidence="3">Ribonuclease H-like domain-containing protein</fullName>
    </submittedName>
</protein>
<dbReference type="GO" id="GO:0008270">
    <property type="term" value="F:zinc ion binding"/>
    <property type="evidence" value="ECO:0007669"/>
    <property type="project" value="UniProtKB-KW"/>
</dbReference>
<dbReference type="AlphaFoldDB" id="A0A6L2LP36"/>
<dbReference type="InterPro" id="IPR025724">
    <property type="entry name" value="GAG-pre-integrase_dom"/>
</dbReference>
<feature type="domain" description="CCHC-type" evidence="2">
    <location>
        <begin position="140"/>
        <end position="155"/>
    </location>
</feature>
<dbReference type="InterPro" id="IPR001878">
    <property type="entry name" value="Znf_CCHC"/>
</dbReference>
<keyword evidence="1" id="KW-0479">Metal-binding</keyword>
<dbReference type="SUPFAM" id="SSF57756">
    <property type="entry name" value="Retrovirus zinc finger-like domains"/>
    <property type="match status" value="1"/>
</dbReference>
<keyword evidence="1" id="KW-0863">Zinc-finger</keyword>
<dbReference type="PROSITE" id="PS50158">
    <property type="entry name" value="ZF_CCHC"/>
    <property type="match status" value="1"/>
</dbReference>
<dbReference type="Pfam" id="PF13976">
    <property type="entry name" value="gag_pre-integrs"/>
    <property type="match status" value="1"/>
</dbReference>
<gene>
    <name evidence="3" type="ORF">Tci_035426</name>
</gene>
<dbReference type="Gene3D" id="4.10.60.10">
    <property type="entry name" value="Zinc finger, CCHC-type"/>
    <property type="match status" value="1"/>
</dbReference>
<keyword evidence="1" id="KW-0862">Zinc</keyword>